<dbReference type="AlphaFoldDB" id="A0A562NKX4"/>
<sequence length="56" mass="6789">MSSETTTEIEVQRHAAAHPRPAHYRRTRSTQWRSESEDELDDNLRDNPNVRRCYYR</sequence>
<keyword evidence="3" id="KW-1185">Reference proteome</keyword>
<dbReference type="Proteomes" id="UP000316225">
    <property type="component" value="Unassembled WGS sequence"/>
</dbReference>
<feature type="compositionally biased region" description="Basic residues" evidence="1">
    <location>
        <begin position="15"/>
        <end position="28"/>
    </location>
</feature>
<reference evidence="2 3" key="1">
    <citation type="journal article" date="2015" name="Stand. Genomic Sci.">
        <title>Genomic Encyclopedia of Bacterial and Archaeal Type Strains, Phase III: the genomes of soil and plant-associated and newly described type strains.</title>
        <authorList>
            <person name="Whitman W.B."/>
            <person name="Woyke T."/>
            <person name="Klenk H.P."/>
            <person name="Zhou Y."/>
            <person name="Lilburn T.G."/>
            <person name="Beck B.J."/>
            <person name="De Vos P."/>
            <person name="Vandamme P."/>
            <person name="Eisen J.A."/>
            <person name="Garrity G."/>
            <person name="Hugenholtz P."/>
            <person name="Kyrpides N.C."/>
        </authorList>
    </citation>
    <scope>NUCLEOTIDE SEQUENCE [LARGE SCALE GENOMIC DNA]</scope>
    <source>
        <strain evidence="2 3">CGMCC 1.5364</strain>
    </source>
</reference>
<gene>
    <name evidence="2" type="ORF">IQ24_02700</name>
</gene>
<evidence type="ECO:0000313" key="2">
    <source>
        <dbReference type="EMBL" id="TWI32824.1"/>
    </source>
</evidence>
<feature type="region of interest" description="Disordered" evidence="1">
    <location>
        <begin position="1"/>
        <end position="56"/>
    </location>
</feature>
<dbReference type="EMBL" id="VLKU01000008">
    <property type="protein sequence ID" value="TWI32824.1"/>
    <property type="molecule type" value="Genomic_DNA"/>
</dbReference>
<evidence type="ECO:0000313" key="3">
    <source>
        <dbReference type="Proteomes" id="UP000316225"/>
    </source>
</evidence>
<evidence type="ECO:0000256" key="1">
    <source>
        <dbReference type="SAM" id="MobiDB-lite"/>
    </source>
</evidence>
<accession>A0A562NKX4</accession>
<protein>
    <submittedName>
        <fullName evidence="2">Uncharacterized protein</fullName>
    </submittedName>
</protein>
<dbReference type="RefSeq" id="WP_158637527.1">
    <property type="nucleotide sequence ID" value="NZ_VLKU01000008.1"/>
</dbReference>
<name>A0A562NKX4_9RHOB</name>
<organism evidence="2 3">
    <name type="scientific">Paracoccus sulfuroxidans</name>
    <dbReference type="NCBI Taxonomy" id="384678"/>
    <lineage>
        <taxon>Bacteria</taxon>
        <taxon>Pseudomonadati</taxon>
        <taxon>Pseudomonadota</taxon>
        <taxon>Alphaproteobacteria</taxon>
        <taxon>Rhodobacterales</taxon>
        <taxon>Paracoccaceae</taxon>
        <taxon>Paracoccus</taxon>
    </lineage>
</organism>
<proteinExistence type="predicted"/>
<comment type="caution">
    <text evidence="2">The sequence shown here is derived from an EMBL/GenBank/DDBJ whole genome shotgun (WGS) entry which is preliminary data.</text>
</comment>